<comment type="similarity">
    <text evidence="1 6">Belongs to the XseB family.</text>
</comment>
<gene>
    <name evidence="6" type="primary">xseB</name>
    <name evidence="7" type="ORF">BJN45_10730</name>
</gene>
<dbReference type="Pfam" id="PF02609">
    <property type="entry name" value="Exonuc_VII_S"/>
    <property type="match status" value="1"/>
</dbReference>
<comment type="function">
    <text evidence="6">Bidirectionally degrades single-stranded DNA into large acid-insoluble oligonucleotides, which are then degraded further into small acid-soluble oligonucleotides.</text>
</comment>
<evidence type="ECO:0000256" key="3">
    <source>
        <dbReference type="ARBA" id="ARBA00022722"/>
    </source>
</evidence>
<evidence type="ECO:0000256" key="6">
    <source>
        <dbReference type="HAMAP-Rule" id="MF_00337"/>
    </source>
</evidence>
<sequence length="79" mass="8839">MDQTPIADMKFETALAELEAIVSGMEGGQLELDASIAAHQRGMALIRHCQQQLTHAEEQIRMLENGEFKEVDRNTLEAQ</sequence>
<dbReference type="Gene3D" id="1.10.287.1040">
    <property type="entry name" value="Exonuclease VII, small subunit"/>
    <property type="match status" value="1"/>
</dbReference>
<evidence type="ECO:0000256" key="2">
    <source>
        <dbReference type="ARBA" id="ARBA00022490"/>
    </source>
</evidence>
<reference evidence="7 8" key="1">
    <citation type="submission" date="2016-10" db="EMBL/GenBank/DDBJ databases">
        <title>Alkaliphiles isolated from bioreactors.</title>
        <authorList>
            <person name="Salah Z."/>
            <person name="Rout S.P."/>
            <person name="Humphreys P.N."/>
        </authorList>
    </citation>
    <scope>NUCLEOTIDE SEQUENCE [LARGE SCALE GENOMIC DNA]</scope>
    <source>
        <strain evidence="7 8">ZS02</strain>
    </source>
</reference>
<keyword evidence="4 6" id="KW-0378">Hydrolase</keyword>
<protein>
    <recommendedName>
        <fullName evidence="6">Exodeoxyribonuclease 7 small subunit</fullName>
        <ecNumber evidence="6">3.1.11.6</ecNumber>
    </recommendedName>
    <alternativeName>
        <fullName evidence="6">Exodeoxyribonuclease VII small subunit</fullName>
        <shortName evidence="6">Exonuclease VII small subunit</shortName>
    </alternativeName>
</protein>
<dbReference type="NCBIfam" id="TIGR01280">
    <property type="entry name" value="xseB"/>
    <property type="match status" value="1"/>
</dbReference>
<dbReference type="GO" id="GO:0005829">
    <property type="term" value="C:cytosol"/>
    <property type="evidence" value="ECO:0007669"/>
    <property type="project" value="TreeGrafter"/>
</dbReference>
<proteinExistence type="inferred from homology"/>
<keyword evidence="8" id="KW-1185">Reference proteome</keyword>
<evidence type="ECO:0000256" key="5">
    <source>
        <dbReference type="ARBA" id="ARBA00022839"/>
    </source>
</evidence>
<dbReference type="EMBL" id="MTHD01000003">
    <property type="protein sequence ID" value="OMG53878.1"/>
    <property type="molecule type" value="Genomic_DNA"/>
</dbReference>
<evidence type="ECO:0000256" key="4">
    <source>
        <dbReference type="ARBA" id="ARBA00022801"/>
    </source>
</evidence>
<comment type="subunit">
    <text evidence="6">Heterooligomer composed of large and small subunits.</text>
</comment>
<dbReference type="PIRSF" id="PIRSF006488">
    <property type="entry name" value="Exonuc_VII_S"/>
    <property type="match status" value="1"/>
</dbReference>
<keyword evidence="3 6" id="KW-0540">Nuclease</keyword>
<dbReference type="Proteomes" id="UP000187526">
    <property type="component" value="Unassembled WGS sequence"/>
</dbReference>
<name>A0A1R1I542_9RHOO</name>
<comment type="caution">
    <text evidence="7">The sequence shown here is derived from an EMBL/GenBank/DDBJ whole genome shotgun (WGS) entry which is preliminary data.</text>
</comment>
<dbReference type="GO" id="GO:0009318">
    <property type="term" value="C:exodeoxyribonuclease VII complex"/>
    <property type="evidence" value="ECO:0007669"/>
    <property type="project" value="UniProtKB-UniRule"/>
</dbReference>
<accession>A0A1R1I542</accession>
<dbReference type="InterPro" id="IPR037004">
    <property type="entry name" value="Exonuc_VII_ssu_sf"/>
</dbReference>
<keyword evidence="5 6" id="KW-0269">Exonuclease</keyword>
<dbReference type="STRING" id="418702.BJN45_10730"/>
<comment type="catalytic activity">
    <reaction evidence="6">
        <text>Exonucleolytic cleavage in either 5'- to 3'- or 3'- to 5'-direction to yield nucleoside 5'-phosphates.</text>
        <dbReference type="EC" id="3.1.11.6"/>
    </reaction>
</comment>
<dbReference type="EC" id="3.1.11.6" evidence="6"/>
<dbReference type="PANTHER" id="PTHR34137">
    <property type="entry name" value="EXODEOXYRIBONUCLEASE 7 SMALL SUBUNIT"/>
    <property type="match status" value="1"/>
</dbReference>
<dbReference type="RefSeq" id="WP_076095026.1">
    <property type="nucleotide sequence ID" value="NZ_MTHD01000003.1"/>
</dbReference>
<keyword evidence="2 6" id="KW-0963">Cytoplasm</keyword>
<dbReference type="SUPFAM" id="SSF116842">
    <property type="entry name" value="XseB-like"/>
    <property type="match status" value="1"/>
</dbReference>
<dbReference type="AlphaFoldDB" id="A0A1R1I542"/>
<comment type="subcellular location">
    <subcellularLocation>
        <location evidence="6">Cytoplasm</location>
    </subcellularLocation>
</comment>
<dbReference type="GO" id="GO:0008855">
    <property type="term" value="F:exodeoxyribonuclease VII activity"/>
    <property type="evidence" value="ECO:0007669"/>
    <property type="project" value="UniProtKB-UniRule"/>
</dbReference>
<dbReference type="InterPro" id="IPR003761">
    <property type="entry name" value="Exonuc_VII_S"/>
</dbReference>
<evidence type="ECO:0000313" key="7">
    <source>
        <dbReference type="EMBL" id="OMG53878.1"/>
    </source>
</evidence>
<dbReference type="GO" id="GO:0006308">
    <property type="term" value="P:DNA catabolic process"/>
    <property type="evidence" value="ECO:0007669"/>
    <property type="project" value="UniProtKB-UniRule"/>
</dbReference>
<dbReference type="PANTHER" id="PTHR34137:SF1">
    <property type="entry name" value="EXODEOXYRIBONUCLEASE 7 SMALL SUBUNIT"/>
    <property type="match status" value="1"/>
</dbReference>
<evidence type="ECO:0000313" key="8">
    <source>
        <dbReference type="Proteomes" id="UP000187526"/>
    </source>
</evidence>
<dbReference type="OrthoDB" id="287668at2"/>
<evidence type="ECO:0000256" key="1">
    <source>
        <dbReference type="ARBA" id="ARBA00009998"/>
    </source>
</evidence>
<organism evidence="7 8">
    <name type="scientific">Azonexus hydrophilus</name>
    <dbReference type="NCBI Taxonomy" id="418702"/>
    <lineage>
        <taxon>Bacteria</taxon>
        <taxon>Pseudomonadati</taxon>
        <taxon>Pseudomonadota</taxon>
        <taxon>Betaproteobacteria</taxon>
        <taxon>Rhodocyclales</taxon>
        <taxon>Azonexaceae</taxon>
        <taxon>Azonexus</taxon>
    </lineage>
</organism>
<dbReference type="HAMAP" id="MF_00337">
    <property type="entry name" value="Exonuc_7_S"/>
    <property type="match status" value="1"/>
</dbReference>